<comment type="caution">
    <text evidence="1">The sequence shown here is derived from an EMBL/GenBank/DDBJ whole genome shotgun (WGS) entry which is preliminary data.</text>
</comment>
<dbReference type="AlphaFoldDB" id="A0AA39IRQ5"/>
<keyword evidence="2" id="KW-1185">Reference proteome</keyword>
<dbReference type="Proteomes" id="UP001175271">
    <property type="component" value="Unassembled WGS sequence"/>
</dbReference>
<sequence length="320" mass="37306">MQSVPAAFCDDVACHLSRSCLQNGTLAQDSLWSFVFSRHYTNRRMIYVKVELRPDRLHCRANDIGNIDELLAPANRRRYMQVQSFQCNFIKLNRETVMDPKIYSQLHKLLSVVYLLYSRRYKQSLVFTWGTSLPAQLCESLYDRFLKFHVSVTSLNIRYTGENSAAYLDRMLDSGCLKWLVIDGGSWPDEDLLHKIGKSDSLRDVDLTDDWKDKNSIRQLCVDLWNSKEFTHFNASKSNVVFGVDHVTQIFGRFIEVEKEDFIQRKSIDVNVSKRRAIKSRIEELADVANEMLTKGKIDIKWEGSKLLIDYRTFISFNDK</sequence>
<gene>
    <name evidence="1" type="ORF">QR680_010829</name>
</gene>
<name>A0AA39IRQ5_9BILA</name>
<organism evidence="1 2">
    <name type="scientific">Steinernema hermaphroditum</name>
    <dbReference type="NCBI Taxonomy" id="289476"/>
    <lineage>
        <taxon>Eukaryota</taxon>
        <taxon>Metazoa</taxon>
        <taxon>Ecdysozoa</taxon>
        <taxon>Nematoda</taxon>
        <taxon>Chromadorea</taxon>
        <taxon>Rhabditida</taxon>
        <taxon>Tylenchina</taxon>
        <taxon>Panagrolaimomorpha</taxon>
        <taxon>Strongyloidoidea</taxon>
        <taxon>Steinernematidae</taxon>
        <taxon>Steinernema</taxon>
    </lineage>
</organism>
<accession>A0AA39IRQ5</accession>
<proteinExistence type="predicted"/>
<evidence type="ECO:0000313" key="1">
    <source>
        <dbReference type="EMBL" id="KAK0428474.1"/>
    </source>
</evidence>
<protein>
    <submittedName>
        <fullName evidence="1">Uncharacterized protein</fullName>
    </submittedName>
</protein>
<evidence type="ECO:0000313" key="2">
    <source>
        <dbReference type="Proteomes" id="UP001175271"/>
    </source>
</evidence>
<dbReference type="EMBL" id="JAUCMV010000001">
    <property type="protein sequence ID" value="KAK0428474.1"/>
    <property type="molecule type" value="Genomic_DNA"/>
</dbReference>
<reference evidence="1" key="1">
    <citation type="submission" date="2023-06" db="EMBL/GenBank/DDBJ databases">
        <title>Genomic analysis of the entomopathogenic nematode Steinernema hermaphroditum.</title>
        <authorList>
            <person name="Schwarz E.M."/>
            <person name="Heppert J.K."/>
            <person name="Baniya A."/>
            <person name="Schwartz H.T."/>
            <person name="Tan C.-H."/>
            <person name="Antoshechkin I."/>
            <person name="Sternberg P.W."/>
            <person name="Goodrich-Blair H."/>
            <person name="Dillman A.R."/>
        </authorList>
    </citation>
    <scope>NUCLEOTIDE SEQUENCE</scope>
    <source>
        <strain evidence="1">PS9179</strain>
        <tissue evidence="1">Whole animal</tissue>
    </source>
</reference>